<evidence type="ECO:0000313" key="3">
    <source>
        <dbReference type="Proteomes" id="UP000249130"/>
    </source>
</evidence>
<dbReference type="Proteomes" id="UP000249130">
    <property type="component" value="Unassembled WGS sequence"/>
</dbReference>
<organism evidence="2 3">
    <name type="scientific">Rhodoplanes roseus</name>
    <dbReference type="NCBI Taxonomy" id="29409"/>
    <lineage>
        <taxon>Bacteria</taxon>
        <taxon>Pseudomonadati</taxon>
        <taxon>Pseudomonadota</taxon>
        <taxon>Alphaproteobacteria</taxon>
        <taxon>Hyphomicrobiales</taxon>
        <taxon>Nitrobacteraceae</taxon>
        <taxon>Rhodoplanes</taxon>
    </lineage>
</organism>
<gene>
    <name evidence="2" type="ORF">CH341_10910</name>
</gene>
<feature type="signal peptide" evidence="1">
    <location>
        <begin position="1"/>
        <end position="29"/>
    </location>
</feature>
<keyword evidence="3" id="KW-1185">Reference proteome</keyword>
<dbReference type="InterPro" id="IPR009333">
    <property type="entry name" value="DUF992"/>
</dbReference>
<reference evidence="2 3" key="1">
    <citation type="submission" date="2017-07" db="EMBL/GenBank/DDBJ databases">
        <title>Draft Genome Sequences of Select Purple Nonsulfur Bacteria.</title>
        <authorList>
            <person name="Lasarre B."/>
            <person name="Mckinlay J.B."/>
        </authorList>
    </citation>
    <scope>NUCLEOTIDE SEQUENCE [LARGE SCALE GENOMIC DNA]</scope>
    <source>
        <strain evidence="2 3">DSM 5909</strain>
    </source>
</reference>
<protein>
    <recommendedName>
        <fullName evidence="4">DUF992 domain-containing protein</fullName>
    </recommendedName>
</protein>
<name>A0A327KZF4_9BRAD</name>
<feature type="chain" id="PRO_5016413044" description="DUF992 domain-containing protein" evidence="1">
    <location>
        <begin position="30"/>
        <end position="161"/>
    </location>
</feature>
<accession>A0A327KZF4</accession>
<dbReference type="AlphaFoldDB" id="A0A327KZF4"/>
<dbReference type="EMBL" id="NPEX01000058">
    <property type="protein sequence ID" value="RAI44089.1"/>
    <property type="molecule type" value="Genomic_DNA"/>
</dbReference>
<keyword evidence="1" id="KW-0732">Signal</keyword>
<proteinExistence type="predicted"/>
<dbReference type="OrthoDB" id="7362478at2"/>
<sequence length="161" mass="16282">MDVEEFMSRLKVALLLAGGAVLACSPASAQSLVQVGTLACQVSPTVGMVLGSNQQAQCVFKPIRGRQQVYAGALSRVGVDVGVSQGGPVVWTVWAPPVKRIPRHALAGRYTGASSSLAVGVGLGSNFLSGGPGGVVSLQPVALQNYVGVNVALGISGLTLQ</sequence>
<evidence type="ECO:0000313" key="2">
    <source>
        <dbReference type="EMBL" id="RAI44089.1"/>
    </source>
</evidence>
<dbReference type="Pfam" id="PF06186">
    <property type="entry name" value="DUF992"/>
    <property type="match status" value="1"/>
</dbReference>
<evidence type="ECO:0000256" key="1">
    <source>
        <dbReference type="SAM" id="SignalP"/>
    </source>
</evidence>
<comment type="caution">
    <text evidence="2">The sequence shown here is derived from an EMBL/GenBank/DDBJ whole genome shotgun (WGS) entry which is preliminary data.</text>
</comment>
<evidence type="ECO:0008006" key="4">
    <source>
        <dbReference type="Google" id="ProtNLM"/>
    </source>
</evidence>